<feature type="compositionally biased region" description="Polar residues" evidence="3">
    <location>
        <begin position="265"/>
        <end position="285"/>
    </location>
</feature>
<reference evidence="6 7" key="1">
    <citation type="submission" date="2021-06" db="EMBL/GenBank/DDBJ databases">
        <authorList>
            <person name="Palmer J.M."/>
        </authorList>
    </citation>
    <scope>NUCLEOTIDE SEQUENCE [LARGE SCALE GENOMIC DNA]</scope>
    <source>
        <strain evidence="6 7">XR_2019</strain>
        <tissue evidence="6">Muscle</tissue>
    </source>
</reference>
<evidence type="ECO:0000313" key="7">
    <source>
        <dbReference type="Proteomes" id="UP001444071"/>
    </source>
</evidence>
<gene>
    <name evidence="6" type="primary">SRGAP3_3</name>
    <name evidence="6" type="ORF">XENORESO_021146</name>
</gene>
<feature type="non-terminal residue" evidence="6">
    <location>
        <position position="476"/>
    </location>
</feature>
<evidence type="ECO:0000256" key="3">
    <source>
        <dbReference type="SAM" id="MobiDB-lite"/>
    </source>
</evidence>
<dbReference type="InterPro" id="IPR000198">
    <property type="entry name" value="RhoGAP_dom"/>
</dbReference>
<proteinExistence type="predicted"/>
<evidence type="ECO:0000313" key="6">
    <source>
        <dbReference type="EMBL" id="MEQ2266904.1"/>
    </source>
</evidence>
<dbReference type="SMART" id="SM00324">
    <property type="entry name" value="RhoGAP"/>
    <property type="match status" value="1"/>
</dbReference>
<name>A0ABV0WCG5_9TELE</name>
<dbReference type="SUPFAM" id="SSF103657">
    <property type="entry name" value="BAR/IMD domain-like"/>
    <property type="match status" value="1"/>
</dbReference>
<dbReference type="Gene3D" id="1.10.555.10">
    <property type="entry name" value="Rho GTPase activation protein"/>
    <property type="match status" value="1"/>
</dbReference>
<dbReference type="SUPFAM" id="SSF48350">
    <property type="entry name" value="GTPase activation domain, GAP"/>
    <property type="match status" value="1"/>
</dbReference>
<keyword evidence="1 2" id="KW-0175">Coiled coil</keyword>
<evidence type="ECO:0000256" key="1">
    <source>
        <dbReference type="ARBA" id="ARBA00023054"/>
    </source>
</evidence>
<sequence length="476" mass="54655">SKDTGIQMHEELVKVTNELYTVMKTYHMYHSESLSAENKLKEAEKQEEKHIGKVNDISAGLLRHGHDERPQRRSSVRKMEKMKEKRQAKYFENKLKCTKARNDYLLNLAATNALVAKYYIHDVSDMLDCCDLGYHASLARTMRTYLSAEYSLETSRHEGLDLLEGAVDAMDIRGDKLRFMDTHSQIFCPPARFDYQPHMGDEVCQVSAQQPVQTELLMRYHQLQSRLATLKIENEEVKKTLDATMTTLQDMLTVEDFDVSEAFQHSQSTESVKSASSDSYMSKANTAKRRANQQETEGFYFTKYKEYLNGSNLIVKLQAKHDLLKQTLGEGERAEYGTTRGRRNVRARSQDSGQPIPVVVESCIRYINLYGLQQQGIFRVPGSQVEVNDIKNAFERGEDPLVDDQTDHDINSVAGVLKLYFRGLENPLFPKEHFLDFISTTKLDSGAERAHHLQQIIVTLQRPVIIVMRYLFAFLN</sequence>
<dbReference type="Gene3D" id="1.20.1270.60">
    <property type="entry name" value="Arfaptin homology (AH) domain/BAR domain"/>
    <property type="match status" value="1"/>
</dbReference>
<dbReference type="PROSITE" id="PS51741">
    <property type="entry name" value="F_BAR"/>
    <property type="match status" value="1"/>
</dbReference>
<dbReference type="EMBL" id="JAHRIM010040911">
    <property type="protein sequence ID" value="MEQ2266904.1"/>
    <property type="molecule type" value="Genomic_DNA"/>
</dbReference>
<feature type="domain" description="Rho-GAP" evidence="4">
    <location>
        <begin position="343"/>
        <end position="476"/>
    </location>
</feature>
<dbReference type="PANTHER" id="PTHR14166">
    <property type="entry name" value="SLIT-ROBO RHO GTPASE ACTIVATING PROTEIN"/>
    <property type="match status" value="1"/>
</dbReference>
<evidence type="ECO:0000259" key="4">
    <source>
        <dbReference type="PROSITE" id="PS50238"/>
    </source>
</evidence>
<dbReference type="Pfam" id="PF00620">
    <property type="entry name" value="RhoGAP"/>
    <property type="match status" value="1"/>
</dbReference>
<dbReference type="Proteomes" id="UP001444071">
    <property type="component" value="Unassembled WGS sequence"/>
</dbReference>
<feature type="non-terminal residue" evidence="6">
    <location>
        <position position="1"/>
    </location>
</feature>
<evidence type="ECO:0000256" key="2">
    <source>
        <dbReference type="PROSITE-ProRule" id="PRU01077"/>
    </source>
</evidence>
<comment type="caution">
    <text evidence="6">The sequence shown here is derived from an EMBL/GenBank/DDBJ whole genome shotgun (WGS) entry which is preliminary data.</text>
</comment>
<keyword evidence="7" id="KW-1185">Reference proteome</keyword>
<dbReference type="InterPro" id="IPR008936">
    <property type="entry name" value="Rho_GTPase_activation_prot"/>
</dbReference>
<dbReference type="InterPro" id="IPR031160">
    <property type="entry name" value="F_BAR_dom"/>
</dbReference>
<dbReference type="InterPro" id="IPR027267">
    <property type="entry name" value="AH/BAR_dom_sf"/>
</dbReference>
<organism evidence="6 7">
    <name type="scientific">Xenotaenia resolanae</name>
    <dbReference type="NCBI Taxonomy" id="208358"/>
    <lineage>
        <taxon>Eukaryota</taxon>
        <taxon>Metazoa</taxon>
        <taxon>Chordata</taxon>
        <taxon>Craniata</taxon>
        <taxon>Vertebrata</taxon>
        <taxon>Euteleostomi</taxon>
        <taxon>Actinopterygii</taxon>
        <taxon>Neopterygii</taxon>
        <taxon>Teleostei</taxon>
        <taxon>Neoteleostei</taxon>
        <taxon>Acanthomorphata</taxon>
        <taxon>Ovalentaria</taxon>
        <taxon>Atherinomorphae</taxon>
        <taxon>Cyprinodontiformes</taxon>
        <taxon>Goodeidae</taxon>
        <taxon>Xenotaenia</taxon>
    </lineage>
</organism>
<feature type="region of interest" description="Disordered" evidence="3">
    <location>
        <begin position="265"/>
        <end position="292"/>
    </location>
</feature>
<feature type="domain" description="F-BAR" evidence="5">
    <location>
        <begin position="1"/>
        <end position="175"/>
    </location>
</feature>
<dbReference type="PROSITE" id="PS50238">
    <property type="entry name" value="RHOGAP"/>
    <property type="match status" value="1"/>
</dbReference>
<accession>A0ABV0WCG5</accession>
<dbReference type="InterPro" id="IPR051627">
    <property type="entry name" value="SLIT-ROBO_RhoGAP"/>
</dbReference>
<evidence type="ECO:0000259" key="5">
    <source>
        <dbReference type="PROSITE" id="PS51741"/>
    </source>
</evidence>
<protein>
    <submittedName>
        <fullName evidence="6">SLIT-ROBO Rho GTPase-activating protein 3</fullName>
    </submittedName>
</protein>